<dbReference type="GO" id="GO:0006888">
    <property type="term" value="P:endoplasmic reticulum to Golgi vesicle-mediated transport"/>
    <property type="evidence" value="ECO:0007669"/>
    <property type="project" value="InterPro"/>
</dbReference>
<gene>
    <name evidence="1" type="ORF">GLAREA_02732</name>
</gene>
<dbReference type="OMA" id="GMTWEVL"/>
<dbReference type="GeneID" id="19461788"/>
<dbReference type="EMBL" id="KE145370">
    <property type="protein sequence ID" value="EPE26818.1"/>
    <property type="molecule type" value="Genomic_DNA"/>
</dbReference>
<dbReference type="PANTHER" id="PTHR13520:SF0">
    <property type="entry name" value="RAD50-INTERACTING PROTEIN 1"/>
    <property type="match status" value="1"/>
</dbReference>
<dbReference type="GO" id="GO:0006890">
    <property type="term" value="P:retrograde vesicle-mediated transport, Golgi to endoplasmic reticulum"/>
    <property type="evidence" value="ECO:0007669"/>
    <property type="project" value="InterPro"/>
</dbReference>
<dbReference type="AlphaFoldDB" id="S3DJX0"/>
<dbReference type="KEGG" id="glz:GLAREA_02732"/>
<dbReference type="PROSITE" id="PS51386">
    <property type="entry name" value="RINT1_TIP20"/>
    <property type="match status" value="1"/>
</dbReference>
<organism evidence="1 2">
    <name type="scientific">Glarea lozoyensis (strain ATCC 20868 / MF5171)</name>
    <dbReference type="NCBI Taxonomy" id="1116229"/>
    <lineage>
        <taxon>Eukaryota</taxon>
        <taxon>Fungi</taxon>
        <taxon>Dikarya</taxon>
        <taxon>Ascomycota</taxon>
        <taxon>Pezizomycotina</taxon>
        <taxon>Leotiomycetes</taxon>
        <taxon>Helotiales</taxon>
        <taxon>Helotiaceae</taxon>
        <taxon>Glarea</taxon>
    </lineage>
</organism>
<sequence>MPDLITVPERTERGGHTPVAVLLYPETDIPNEEKNLHDAKIQLDESRNASAKHTTKMREQIRIFQTQQEAVRKRLMVVVRSDTPEEATTLLKGPMEKLRRVELAKSYVELLKDVDEMKKEARSFLPGRPKEALVPYIKLKELSLSMVELQRDAEGAAPHLVNYVQGATSKLWDDMKRIMADEFEAILRATRWPEVAQPPSREWQDCFEKLLDLQSPEIMSAREPLALLPMTVLAKNFVSQFRYHFFTPKATNQIHRLGEFFFPWFLGTVEKWQDYLREFVGPVLAAHFRGNLLAGNPLYVDPVAAFITALLPVMKEKVDAVALEVSSKPNLLSRFIPELMAFDEKVRSQFDYDGGNPEAGWKGLTWDVLNVYFDNWLDAEKMFVVKRYEEIHSGPDRGQIDFDGAEVGKTKPTYGATKVGDLLHSVTQQYKGLRRFSHKIRFFVEIQSYLLDQYFGVLNDSLSVYLSSITTVGRTLHGISKEEQANLEGIGGLDRLCRMYGSADRIIFVLREWSCDEFFVELWDQLQDRAKDIEAENKVAGDMTLNQVKQHTSRVLGTQAEGSMFDIHIDLYNRFRNKTETKIIEALQHSFPQSFKPYFIKPQWRTVGEELVPDPSTMAITPELDSPLQTIKASMSFLNMALAYSTFRRVWRAAFSNLQTLLFNEVLVKQEFTSLGAARLMADINAIHSVVESSIGFSRGSISIEALGMPKLREGIELLNLPLQADEGKINLKDGYEEIFYSREKAAETLAKLGLNRLSTYEAKLILQHRVEARVSIDD</sequence>
<dbReference type="Gene3D" id="1.20.58.670">
    <property type="entry name" value="Dsl1p vesicle tethering complex, Tip20p subunit, domain D"/>
    <property type="match status" value="1"/>
</dbReference>
<reference evidence="1 2" key="1">
    <citation type="journal article" date="2013" name="BMC Genomics">
        <title>Genomics-driven discovery of the pneumocandin biosynthetic gene cluster in the fungus Glarea lozoyensis.</title>
        <authorList>
            <person name="Chen L."/>
            <person name="Yue Q."/>
            <person name="Zhang X."/>
            <person name="Xiang M."/>
            <person name="Wang C."/>
            <person name="Li S."/>
            <person name="Che Y."/>
            <person name="Ortiz-Lopez F.J."/>
            <person name="Bills G.F."/>
            <person name="Liu X."/>
            <person name="An Z."/>
        </authorList>
    </citation>
    <scope>NUCLEOTIDE SEQUENCE [LARGE SCALE GENOMIC DNA]</scope>
    <source>
        <strain evidence="2">ATCC 20868 / MF5171</strain>
    </source>
</reference>
<protein>
    <submittedName>
        <fullName evidence="1">RINT-1 family protein</fullName>
    </submittedName>
</protein>
<accession>S3DJX0</accession>
<dbReference type="Proteomes" id="UP000016922">
    <property type="component" value="Unassembled WGS sequence"/>
</dbReference>
<keyword evidence="2" id="KW-1185">Reference proteome</keyword>
<dbReference type="InterPro" id="IPR042044">
    <property type="entry name" value="EXOC6PINT-1/Sec15/Tip20_C_dom2"/>
</dbReference>
<dbReference type="PANTHER" id="PTHR13520">
    <property type="entry name" value="RAD50-INTERACTING PROTEIN 1 RINT-1"/>
    <property type="match status" value="1"/>
</dbReference>
<dbReference type="GO" id="GO:0070939">
    <property type="term" value="C:Dsl1/NZR complex"/>
    <property type="evidence" value="ECO:0007669"/>
    <property type="project" value="InterPro"/>
</dbReference>
<dbReference type="Pfam" id="PF04437">
    <property type="entry name" value="RINT1_TIP1"/>
    <property type="match status" value="1"/>
</dbReference>
<evidence type="ECO:0000313" key="1">
    <source>
        <dbReference type="EMBL" id="EPE26818.1"/>
    </source>
</evidence>
<evidence type="ECO:0000313" key="2">
    <source>
        <dbReference type="Proteomes" id="UP000016922"/>
    </source>
</evidence>
<dbReference type="InterPro" id="IPR007528">
    <property type="entry name" value="RINT1_Tip20"/>
</dbReference>
<dbReference type="RefSeq" id="XP_008086008.1">
    <property type="nucleotide sequence ID" value="XM_008087817.1"/>
</dbReference>
<dbReference type="HOGENOM" id="CLU_015529_1_0_1"/>
<dbReference type="STRING" id="1116229.S3DJX0"/>
<dbReference type="eggNOG" id="KOG2218">
    <property type="taxonomic scope" value="Eukaryota"/>
</dbReference>
<dbReference type="GO" id="GO:0060628">
    <property type="term" value="P:regulation of ER to Golgi vesicle-mediated transport"/>
    <property type="evidence" value="ECO:0007669"/>
    <property type="project" value="TreeGrafter"/>
</dbReference>
<proteinExistence type="predicted"/>
<dbReference type="OrthoDB" id="2189254at2759"/>
<name>S3DJX0_GLAL2</name>